<dbReference type="NCBIfam" id="TIGR02512">
    <property type="entry name" value="FeFe_hydrog_A"/>
    <property type="match status" value="1"/>
</dbReference>
<dbReference type="GO" id="GO:0051539">
    <property type="term" value="F:4 iron, 4 sulfur cluster binding"/>
    <property type="evidence" value="ECO:0007669"/>
    <property type="project" value="UniProtKB-KW"/>
</dbReference>
<dbReference type="InterPro" id="IPR050340">
    <property type="entry name" value="Cytosolic_Fe-S_CAF"/>
</dbReference>
<accession>A0AAW7ZG01</accession>
<dbReference type="PROSITE" id="PS00641">
    <property type="entry name" value="COMPLEX1_75K_1"/>
    <property type="match status" value="1"/>
</dbReference>
<dbReference type="InterPro" id="IPR019574">
    <property type="entry name" value="NADH_UbQ_OxRdtase_Gsu_4Fe4S-bd"/>
</dbReference>
<dbReference type="PROSITE" id="PS51085">
    <property type="entry name" value="2FE2S_FER_2"/>
    <property type="match status" value="1"/>
</dbReference>
<dbReference type="PANTHER" id="PTHR11615">
    <property type="entry name" value="NITRATE, FORMATE, IRON DEHYDROGENASE"/>
    <property type="match status" value="1"/>
</dbReference>
<dbReference type="Pfam" id="PF02906">
    <property type="entry name" value="Fe_hyd_lg_C"/>
    <property type="match status" value="1"/>
</dbReference>
<comment type="cofactor">
    <cofactor evidence="13">
        <name>[2Fe-2S] cluster</name>
        <dbReference type="ChEBI" id="CHEBI:190135"/>
    </cofactor>
</comment>
<gene>
    <name evidence="18" type="ORF">P6N53_13955</name>
</gene>
<dbReference type="EMBL" id="JARPTC010000021">
    <property type="protein sequence ID" value="MDO7788326.1"/>
    <property type="molecule type" value="Genomic_DNA"/>
</dbReference>
<feature type="domain" description="4Fe-4S ferredoxin-type" evidence="16">
    <location>
        <begin position="166"/>
        <end position="196"/>
    </location>
</feature>
<dbReference type="Gene3D" id="3.40.50.1780">
    <property type="match status" value="1"/>
</dbReference>
<dbReference type="Pfam" id="PF02256">
    <property type="entry name" value="Fe_hyd_SSU"/>
    <property type="match status" value="1"/>
</dbReference>
<keyword evidence="11" id="KW-0520">NAD</keyword>
<name>A0AAW7ZG01_9FIRM</name>
<feature type="region of interest" description="Disordered" evidence="14">
    <location>
        <begin position="607"/>
        <end position="631"/>
    </location>
</feature>
<dbReference type="Gene3D" id="3.40.950.10">
    <property type="entry name" value="Fe-only Hydrogenase (Larger Subunit), Chain L, domain 3"/>
    <property type="match status" value="1"/>
</dbReference>
<sequence>MTTNRQTEGPHTLPRERPIGKPPLEKTGDLVNIFINDEPVKVDKGTNVLEACRENGYEIPSLCYLKDLNTAGSCRVCVVEIEGSRNLQAACVYPVTEGLRVHTNTPRVRRARRRVVELLLSEHNRECTTCARNLNCELQTLANKVGARDGKLTGQHRHVPPVVKNPFIVRDYSKCIKCRRCEAICKNKQGIGVYSPLYRGYDTVIAPAFQRDLGDVACIACGQCVLACPTASLTERSYIDEVWKVIEDPSKHVVVQTAPAIQVSIGEEFNLPVGTVVSEKLAAGLRRMGFDSVFSTDFAADLTIMEEGHELLERLDKGGPLPLISSCSPGWIKLCEHFYPEYIDNISTCKSPMEMFGALAKTYYAEQQGIDPKDMVVVGVMPCTAKKFEAARPEMETYGIRDVDYVITTRELAKMLKQIDIDLKKLPDENFDQPLGLSSGAANLFATSGGVMEAAIRTALALTEGKEMGRLEFKELRGTEGVKEAEVELKGKTVRLAVAHGTRNARKLMERLKKGEKFDFIEIMACAGGCVGGGGQPITNDPEKPELTMEHRSNRAKGLFALDLGKKMRRSHENPAVIQVYKDYLGKPMSKKAKEILHTKYTARGPLPGFDFEPEKDKEDIPVGNLPGLLH</sequence>
<dbReference type="Gene3D" id="4.10.260.20">
    <property type="entry name" value="Iron hydrogenase, small subunit"/>
    <property type="match status" value="1"/>
</dbReference>
<dbReference type="InterPro" id="IPR036991">
    <property type="entry name" value="Fe_hydrogenase_ssu_sf"/>
</dbReference>
<dbReference type="FunFam" id="3.10.20.740:FF:000004">
    <property type="entry name" value="NADH-quinone oxidoreductase"/>
    <property type="match status" value="1"/>
</dbReference>
<feature type="domain" description="2Fe-2S ferredoxin-type" evidence="15">
    <location>
        <begin position="29"/>
        <end position="107"/>
    </location>
</feature>
<evidence type="ECO:0000256" key="11">
    <source>
        <dbReference type="ARBA" id="ARBA00023027"/>
    </source>
</evidence>
<feature type="domain" description="4Fe-4S ferredoxin-type" evidence="16">
    <location>
        <begin position="207"/>
        <end position="238"/>
    </location>
</feature>
<evidence type="ECO:0000256" key="4">
    <source>
        <dbReference type="ARBA" id="ARBA00022485"/>
    </source>
</evidence>
<comment type="similarity">
    <text evidence="3">Belongs to the complex I 75 kDa subunit family.</text>
</comment>
<evidence type="ECO:0000256" key="1">
    <source>
        <dbReference type="ARBA" id="ARBA00001966"/>
    </source>
</evidence>
<evidence type="ECO:0000256" key="10">
    <source>
        <dbReference type="ARBA" id="ARBA00023014"/>
    </source>
</evidence>
<keyword evidence="19" id="KW-1185">Reference proteome</keyword>
<dbReference type="InterPro" id="IPR004108">
    <property type="entry name" value="Fe_hydrogenase_lsu_C"/>
</dbReference>
<keyword evidence="6" id="KW-0479">Metal-binding</keyword>
<evidence type="ECO:0000256" key="3">
    <source>
        <dbReference type="ARBA" id="ARBA00005404"/>
    </source>
</evidence>
<evidence type="ECO:0000313" key="18">
    <source>
        <dbReference type="EMBL" id="MDO7788326.1"/>
    </source>
</evidence>
<keyword evidence="4" id="KW-0004">4Fe-4S</keyword>
<evidence type="ECO:0000256" key="13">
    <source>
        <dbReference type="ARBA" id="ARBA00034078"/>
    </source>
</evidence>
<feature type="compositionally biased region" description="Basic and acidic residues" evidence="14">
    <location>
        <begin position="13"/>
        <end position="25"/>
    </location>
</feature>
<dbReference type="SUPFAM" id="SSF53920">
    <property type="entry name" value="Fe-only hydrogenase"/>
    <property type="match status" value="1"/>
</dbReference>
<dbReference type="InterPro" id="IPR036010">
    <property type="entry name" value="2Fe-2S_ferredoxin-like_sf"/>
</dbReference>
<comment type="subcellular location">
    <subcellularLocation>
        <location evidence="2">Membrane</location>
    </subcellularLocation>
</comment>
<dbReference type="SUPFAM" id="SSF54292">
    <property type="entry name" value="2Fe-2S ferredoxin-like"/>
    <property type="match status" value="1"/>
</dbReference>
<dbReference type="InterPro" id="IPR001041">
    <property type="entry name" value="2Fe-2S_ferredoxin-type"/>
</dbReference>
<dbReference type="InterPro" id="IPR017896">
    <property type="entry name" value="4Fe4S_Fe-S-bd"/>
</dbReference>
<dbReference type="GO" id="GO:0051537">
    <property type="term" value="F:2 iron, 2 sulfur cluster binding"/>
    <property type="evidence" value="ECO:0007669"/>
    <property type="project" value="UniProtKB-KW"/>
</dbReference>
<dbReference type="FunFam" id="3.30.70.20:FF:000035">
    <property type="entry name" value="Iron hydrogenase 1"/>
    <property type="match status" value="1"/>
</dbReference>
<dbReference type="PROSITE" id="PS00198">
    <property type="entry name" value="4FE4S_FER_1"/>
    <property type="match status" value="1"/>
</dbReference>
<dbReference type="GO" id="GO:0016020">
    <property type="term" value="C:membrane"/>
    <property type="evidence" value="ECO:0007669"/>
    <property type="project" value="UniProtKB-SubCell"/>
</dbReference>
<evidence type="ECO:0000259" key="16">
    <source>
        <dbReference type="PROSITE" id="PS51379"/>
    </source>
</evidence>
<keyword evidence="12" id="KW-0472">Membrane</keyword>
<dbReference type="GO" id="GO:0042773">
    <property type="term" value="P:ATP synthesis coupled electron transport"/>
    <property type="evidence" value="ECO:0007669"/>
    <property type="project" value="InterPro"/>
</dbReference>
<evidence type="ECO:0000259" key="17">
    <source>
        <dbReference type="PROSITE" id="PS51839"/>
    </source>
</evidence>
<reference evidence="18" key="2">
    <citation type="submission" date="2023-03" db="EMBL/GenBank/DDBJ databases">
        <authorList>
            <person name="Zhang Z."/>
        </authorList>
    </citation>
    <scope>NUCLEOTIDE SEQUENCE</scope>
    <source>
        <strain evidence="18">DSA</strain>
    </source>
</reference>
<dbReference type="Pfam" id="PF10588">
    <property type="entry name" value="NADH-G_4Fe-4S_3"/>
    <property type="match status" value="1"/>
</dbReference>
<dbReference type="InterPro" id="IPR049830">
    <property type="entry name" value="HndD"/>
</dbReference>
<evidence type="ECO:0000256" key="12">
    <source>
        <dbReference type="ARBA" id="ARBA00023136"/>
    </source>
</evidence>
<evidence type="ECO:0000256" key="5">
    <source>
        <dbReference type="ARBA" id="ARBA00022714"/>
    </source>
</evidence>
<evidence type="ECO:0000256" key="14">
    <source>
        <dbReference type="SAM" id="MobiDB-lite"/>
    </source>
</evidence>
<keyword evidence="7" id="KW-0677">Repeat</keyword>
<dbReference type="SMART" id="SM00929">
    <property type="entry name" value="NADH-G_4Fe-4S_3"/>
    <property type="match status" value="1"/>
</dbReference>
<evidence type="ECO:0000313" key="19">
    <source>
        <dbReference type="Proteomes" id="UP001172911"/>
    </source>
</evidence>
<dbReference type="InterPro" id="IPR013352">
    <property type="entry name" value="Fe_hydrogenase_subset"/>
</dbReference>
<keyword evidence="5" id="KW-0001">2Fe-2S</keyword>
<dbReference type="InterPro" id="IPR009016">
    <property type="entry name" value="Fe_hydrogenase"/>
</dbReference>
<comment type="cofactor">
    <cofactor evidence="1">
        <name>[4Fe-4S] cluster</name>
        <dbReference type="ChEBI" id="CHEBI:49883"/>
    </cofactor>
</comment>
<protein>
    <submittedName>
        <fullName evidence="18">NADH-dependent [FeFe] hydrogenase, group A6</fullName>
    </submittedName>
</protein>
<evidence type="ECO:0000256" key="2">
    <source>
        <dbReference type="ARBA" id="ARBA00004370"/>
    </source>
</evidence>
<keyword evidence="8" id="KW-1278">Translocase</keyword>
<dbReference type="Proteomes" id="UP001172911">
    <property type="component" value="Unassembled WGS sequence"/>
</dbReference>
<evidence type="ECO:0000256" key="6">
    <source>
        <dbReference type="ARBA" id="ARBA00022723"/>
    </source>
</evidence>
<dbReference type="Pfam" id="PF13510">
    <property type="entry name" value="Fer2_4"/>
    <property type="match status" value="1"/>
</dbReference>
<dbReference type="CDD" id="cd00207">
    <property type="entry name" value="fer2"/>
    <property type="match status" value="1"/>
</dbReference>
<dbReference type="NCBIfam" id="NF040763">
    <property type="entry name" value="FeFe_hydrog_A6"/>
    <property type="match status" value="1"/>
</dbReference>
<dbReference type="Gene3D" id="3.30.70.20">
    <property type="match status" value="1"/>
</dbReference>
<dbReference type="InterPro" id="IPR000283">
    <property type="entry name" value="NADH_UbQ_OxRdtase_75kDa_su_CS"/>
</dbReference>
<feature type="domain" description="4Fe-4S His(Cys)3-ligated-type" evidence="17">
    <location>
        <begin position="107"/>
        <end position="146"/>
    </location>
</feature>
<keyword evidence="9" id="KW-0408">Iron</keyword>
<keyword evidence="10" id="KW-0411">Iron-sulfur</keyword>
<dbReference type="GO" id="GO:0008901">
    <property type="term" value="F:ferredoxin hydrogenase activity"/>
    <property type="evidence" value="ECO:0007669"/>
    <property type="project" value="InterPro"/>
</dbReference>
<evidence type="ECO:0000256" key="8">
    <source>
        <dbReference type="ARBA" id="ARBA00022967"/>
    </source>
</evidence>
<dbReference type="SMART" id="SM00902">
    <property type="entry name" value="Fe_hyd_SSU"/>
    <property type="match status" value="1"/>
</dbReference>
<dbReference type="SUPFAM" id="SSF54862">
    <property type="entry name" value="4Fe-4S ferredoxins"/>
    <property type="match status" value="1"/>
</dbReference>
<dbReference type="AlphaFoldDB" id="A0AAW7ZG01"/>
<evidence type="ECO:0000259" key="15">
    <source>
        <dbReference type="PROSITE" id="PS51085"/>
    </source>
</evidence>
<dbReference type="InterPro" id="IPR003149">
    <property type="entry name" value="Fe_hydrogenase_ssu"/>
</dbReference>
<proteinExistence type="inferred from homology"/>
<organism evidence="18 19">
    <name type="scientific">Desulforamulus aquiferis</name>
    <dbReference type="NCBI Taxonomy" id="1397668"/>
    <lineage>
        <taxon>Bacteria</taxon>
        <taxon>Bacillati</taxon>
        <taxon>Bacillota</taxon>
        <taxon>Clostridia</taxon>
        <taxon>Eubacteriales</taxon>
        <taxon>Peptococcaceae</taxon>
        <taxon>Desulforamulus</taxon>
    </lineage>
</organism>
<dbReference type="PROSITE" id="PS51379">
    <property type="entry name" value="4FE4S_FER_2"/>
    <property type="match status" value="2"/>
</dbReference>
<dbReference type="Gene3D" id="3.10.20.740">
    <property type="match status" value="1"/>
</dbReference>
<reference evidence="18" key="1">
    <citation type="journal article" date="2023" name="J. Hazard. Mater.">
        <title>Anaerobic biodegradation of pyrene and benzo[a]pyrene by a new sulfate-reducing Desulforamulus aquiferis strain DSA.</title>
        <authorList>
            <person name="Zhang Z."/>
            <person name="Sun J."/>
            <person name="Gong X."/>
            <person name="Wang C."/>
            <person name="Wang H."/>
        </authorList>
    </citation>
    <scope>NUCLEOTIDE SEQUENCE</scope>
    <source>
        <strain evidence="18">DSA</strain>
    </source>
</reference>
<evidence type="ECO:0000256" key="9">
    <source>
        <dbReference type="ARBA" id="ARBA00023004"/>
    </source>
</evidence>
<dbReference type="PROSITE" id="PS51839">
    <property type="entry name" value="4FE4S_HC3"/>
    <property type="match status" value="1"/>
</dbReference>
<feature type="region of interest" description="Disordered" evidence="14">
    <location>
        <begin position="1"/>
        <end position="25"/>
    </location>
</feature>
<dbReference type="GO" id="GO:0005506">
    <property type="term" value="F:iron ion binding"/>
    <property type="evidence" value="ECO:0007669"/>
    <property type="project" value="InterPro"/>
</dbReference>
<comment type="caution">
    <text evidence="18">The sequence shown here is derived from an EMBL/GenBank/DDBJ whole genome shotgun (WGS) entry which is preliminary data.</text>
</comment>
<dbReference type="RefSeq" id="WP_304544165.1">
    <property type="nucleotide sequence ID" value="NZ_JARPTC010000021.1"/>
</dbReference>
<dbReference type="GO" id="GO:0008137">
    <property type="term" value="F:NADH dehydrogenase (ubiquinone) activity"/>
    <property type="evidence" value="ECO:0007669"/>
    <property type="project" value="InterPro"/>
</dbReference>
<evidence type="ECO:0000256" key="7">
    <source>
        <dbReference type="ARBA" id="ARBA00022737"/>
    </source>
</evidence>
<dbReference type="InterPro" id="IPR017900">
    <property type="entry name" value="4Fe4S_Fe_S_CS"/>
</dbReference>